<name>A0A1B2I4I9_9BACT</name>
<dbReference type="PANTHER" id="PTHR34989">
    <property type="entry name" value="PROTEIN HDED"/>
    <property type="match status" value="1"/>
</dbReference>
<dbReference type="Proteomes" id="UP000093044">
    <property type="component" value="Chromosome"/>
</dbReference>
<dbReference type="RefSeq" id="WP_066744424.1">
    <property type="nucleotide sequence ID" value="NZ_CATWZH010000016.1"/>
</dbReference>
<dbReference type="InterPro" id="IPR005325">
    <property type="entry name" value="DUF308_memb"/>
</dbReference>
<dbReference type="PANTHER" id="PTHR34989:SF1">
    <property type="entry name" value="PROTEIN HDED"/>
    <property type="match status" value="1"/>
</dbReference>
<evidence type="ECO:0000313" key="2">
    <source>
        <dbReference type="EMBL" id="ANZ44876.1"/>
    </source>
</evidence>
<evidence type="ECO:0008006" key="4">
    <source>
        <dbReference type="Google" id="ProtNLM"/>
    </source>
</evidence>
<keyword evidence="1" id="KW-0472">Membrane</keyword>
<gene>
    <name evidence="2" type="ORF">BED41_07180</name>
</gene>
<dbReference type="InterPro" id="IPR052712">
    <property type="entry name" value="Acid_resist_chaperone_HdeD"/>
</dbReference>
<dbReference type="GeneID" id="83057632"/>
<dbReference type="EMBL" id="CP016757">
    <property type="protein sequence ID" value="ANZ44876.1"/>
    <property type="molecule type" value="Genomic_DNA"/>
</dbReference>
<dbReference type="OrthoDB" id="5237at2"/>
<dbReference type="AlphaFoldDB" id="A0A1B2I4I9"/>
<dbReference type="GO" id="GO:0005886">
    <property type="term" value="C:plasma membrane"/>
    <property type="evidence" value="ECO:0007669"/>
    <property type="project" value="TreeGrafter"/>
</dbReference>
<keyword evidence="3" id="KW-1185">Reference proteome</keyword>
<feature type="transmembrane region" description="Helical" evidence="1">
    <location>
        <begin position="47"/>
        <end position="66"/>
    </location>
</feature>
<proteinExistence type="predicted"/>
<evidence type="ECO:0000256" key="1">
    <source>
        <dbReference type="SAM" id="Phobius"/>
    </source>
</evidence>
<accession>A0A1B2I4I9</accession>
<sequence length="186" mass="20125">MLFTGNFSKDDLAKSKKRFYWVGGIMLVIGFLSLAMPMLASFAIETMVGFFLLAVGFGNAFGAYSALRIGDSPWQQAFMAFISIAAGVIFLIHPVAGVMTLSILLAAYFLIDGVTKIVEYFRVKSIGGSLWIMLSGILGIILAFMMWQNVFTGAAVIGIILGINLIFSGMSLIMLGRGCSDMSKKM</sequence>
<dbReference type="Pfam" id="PF03729">
    <property type="entry name" value="DUF308"/>
    <property type="match status" value="1"/>
</dbReference>
<reference evidence="2" key="1">
    <citation type="submission" date="2016-08" db="EMBL/GenBank/DDBJ databases">
        <title>Complete genome of Cloacibacillus porcorum.</title>
        <authorList>
            <person name="Looft T."/>
            <person name="Bayles D.O."/>
            <person name="Alt D.P."/>
        </authorList>
    </citation>
    <scope>NUCLEOTIDE SEQUENCE [LARGE SCALE GENOMIC DNA]</scope>
    <source>
        <strain evidence="2">CL-84</strain>
    </source>
</reference>
<feature type="transmembrane region" description="Helical" evidence="1">
    <location>
        <begin position="153"/>
        <end position="176"/>
    </location>
</feature>
<dbReference type="KEGG" id="cpor:BED41_07180"/>
<protein>
    <recommendedName>
        <fullName evidence="4">Acid-resistance membrane protein</fullName>
    </recommendedName>
</protein>
<keyword evidence="1" id="KW-0812">Transmembrane</keyword>
<dbReference type="STRING" id="1197717.BED41_07180"/>
<feature type="transmembrane region" description="Helical" evidence="1">
    <location>
        <begin position="20"/>
        <end position="40"/>
    </location>
</feature>
<evidence type="ECO:0000313" key="3">
    <source>
        <dbReference type="Proteomes" id="UP000093044"/>
    </source>
</evidence>
<feature type="transmembrane region" description="Helical" evidence="1">
    <location>
        <begin position="78"/>
        <end position="111"/>
    </location>
</feature>
<feature type="transmembrane region" description="Helical" evidence="1">
    <location>
        <begin position="123"/>
        <end position="147"/>
    </location>
</feature>
<organism evidence="2 3">
    <name type="scientific">Cloacibacillus porcorum</name>
    <dbReference type="NCBI Taxonomy" id="1197717"/>
    <lineage>
        <taxon>Bacteria</taxon>
        <taxon>Thermotogati</taxon>
        <taxon>Synergistota</taxon>
        <taxon>Synergistia</taxon>
        <taxon>Synergistales</taxon>
        <taxon>Synergistaceae</taxon>
        <taxon>Cloacibacillus</taxon>
    </lineage>
</organism>
<keyword evidence="1" id="KW-1133">Transmembrane helix</keyword>